<dbReference type="STRING" id="28181.BEN30_09385"/>
<gene>
    <name evidence="1" type="ORF">BEN30_09385</name>
</gene>
<name>A0A1E5Q8P6_9PROT</name>
<keyword evidence="2" id="KW-1185">Reference proteome</keyword>
<dbReference type="Proteomes" id="UP000095347">
    <property type="component" value="Unassembled WGS sequence"/>
</dbReference>
<dbReference type="AlphaFoldDB" id="A0A1E5Q8P6"/>
<proteinExistence type="predicted"/>
<organism evidence="1 2">
    <name type="scientific">Magnetovibrio blakemorei</name>
    <dbReference type="NCBI Taxonomy" id="28181"/>
    <lineage>
        <taxon>Bacteria</taxon>
        <taxon>Pseudomonadati</taxon>
        <taxon>Pseudomonadota</taxon>
        <taxon>Alphaproteobacteria</taxon>
        <taxon>Rhodospirillales</taxon>
        <taxon>Magnetovibrionaceae</taxon>
        <taxon>Magnetovibrio</taxon>
    </lineage>
</organism>
<evidence type="ECO:0000313" key="1">
    <source>
        <dbReference type="EMBL" id="OEJ67622.1"/>
    </source>
</evidence>
<dbReference type="EMBL" id="MCGG01000021">
    <property type="protein sequence ID" value="OEJ67622.1"/>
    <property type="molecule type" value="Genomic_DNA"/>
</dbReference>
<accession>A0A1E5Q8P6</accession>
<reference evidence="2" key="1">
    <citation type="submission" date="2016-07" db="EMBL/GenBank/DDBJ databases">
        <authorList>
            <person name="Florea S."/>
            <person name="Webb J.S."/>
            <person name="Jaromczyk J."/>
            <person name="Schardl C.L."/>
        </authorList>
    </citation>
    <scope>NUCLEOTIDE SEQUENCE [LARGE SCALE GENOMIC DNA]</scope>
    <source>
        <strain evidence="2">MV-1</strain>
    </source>
</reference>
<evidence type="ECO:0000313" key="2">
    <source>
        <dbReference type="Proteomes" id="UP000095347"/>
    </source>
</evidence>
<sequence>MVMYGHLARYKPLMIPAGIQILFSNALELNWMCSCDGLVIMCVASADLTVGCSMIHQSLKKWKNSFIPVHLTRWWLWTNM</sequence>
<comment type="caution">
    <text evidence="1">The sequence shown here is derived from an EMBL/GenBank/DDBJ whole genome shotgun (WGS) entry which is preliminary data.</text>
</comment>
<protein>
    <submittedName>
        <fullName evidence="1">Uncharacterized protein</fullName>
    </submittedName>
</protein>